<reference evidence="2" key="2">
    <citation type="submission" date="2015-01" db="EMBL/GenBank/DDBJ databases">
        <title>Evolutionary Origins and Diversification of the Mycorrhizal Mutualists.</title>
        <authorList>
            <consortium name="DOE Joint Genome Institute"/>
            <consortium name="Mycorrhizal Genomics Consortium"/>
            <person name="Kohler A."/>
            <person name="Kuo A."/>
            <person name="Nagy L.G."/>
            <person name="Floudas D."/>
            <person name="Copeland A."/>
            <person name="Barry K.W."/>
            <person name="Cichocki N."/>
            <person name="Veneault-Fourrey C."/>
            <person name="LaButti K."/>
            <person name="Lindquist E.A."/>
            <person name="Lipzen A."/>
            <person name="Lundell T."/>
            <person name="Morin E."/>
            <person name="Murat C."/>
            <person name="Riley R."/>
            <person name="Ohm R."/>
            <person name="Sun H."/>
            <person name="Tunlid A."/>
            <person name="Henrissat B."/>
            <person name="Grigoriev I.V."/>
            <person name="Hibbett D.S."/>
            <person name="Martin F."/>
        </authorList>
    </citation>
    <scope>NUCLEOTIDE SEQUENCE [LARGE SCALE GENOMIC DNA]</scope>
    <source>
        <strain evidence="2">Marx 270</strain>
    </source>
</reference>
<sequence length="68" mass="7466">MSDPSGKGARWYIDRGRCVCVQNPLGMQAFISPHTSEPSIGKLVLPGPMDSVEALQERDRFHSYSSDG</sequence>
<keyword evidence="2" id="KW-1185">Reference proteome</keyword>
<accession>A0A0C3PA82</accession>
<organism evidence="1 2">
    <name type="scientific">Pisolithus tinctorius Marx 270</name>
    <dbReference type="NCBI Taxonomy" id="870435"/>
    <lineage>
        <taxon>Eukaryota</taxon>
        <taxon>Fungi</taxon>
        <taxon>Dikarya</taxon>
        <taxon>Basidiomycota</taxon>
        <taxon>Agaricomycotina</taxon>
        <taxon>Agaricomycetes</taxon>
        <taxon>Agaricomycetidae</taxon>
        <taxon>Boletales</taxon>
        <taxon>Sclerodermatineae</taxon>
        <taxon>Pisolithaceae</taxon>
        <taxon>Pisolithus</taxon>
    </lineage>
</organism>
<dbReference type="AlphaFoldDB" id="A0A0C3PA82"/>
<dbReference type="Proteomes" id="UP000054217">
    <property type="component" value="Unassembled WGS sequence"/>
</dbReference>
<evidence type="ECO:0000313" key="2">
    <source>
        <dbReference type="Proteomes" id="UP000054217"/>
    </source>
</evidence>
<reference evidence="1 2" key="1">
    <citation type="submission" date="2014-04" db="EMBL/GenBank/DDBJ databases">
        <authorList>
            <consortium name="DOE Joint Genome Institute"/>
            <person name="Kuo A."/>
            <person name="Kohler A."/>
            <person name="Costa M.D."/>
            <person name="Nagy L.G."/>
            <person name="Floudas D."/>
            <person name="Copeland A."/>
            <person name="Barry K.W."/>
            <person name="Cichocki N."/>
            <person name="Veneault-Fourrey C."/>
            <person name="LaButti K."/>
            <person name="Lindquist E.A."/>
            <person name="Lipzen A."/>
            <person name="Lundell T."/>
            <person name="Morin E."/>
            <person name="Murat C."/>
            <person name="Sun H."/>
            <person name="Tunlid A."/>
            <person name="Henrissat B."/>
            <person name="Grigoriev I.V."/>
            <person name="Hibbett D.S."/>
            <person name="Martin F."/>
            <person name="Nordberg H.P."/>
            <person name="Cantor M.N."/>
            <person name="Hua S.X."/>
        </authorList>
    </citation>
    <scope>NUCLEOTIDE SEQUENCE [LARGE SCALE GENOMIC DNA]</scope>
    <source>
        <strain evidence="1 2">Marx 270</strain>
    </source>
</reference>
<dbReference type="InParanoid" id="A0A0C3PA82"/>
<protein>
    <submittedName>
        <fullName evidence="1">Uncharacterized protein</fullName>
    </submittedName>
</protein>
<proteinExistence type="predicted"/>
<name>A0A0C3PA82_PISTI</name>
<dbReference type="HOGENOM" id="CLU_2794966_0_0_1"/>
<evidence type="ECO:0000313" key="1">
    <source>
        <dbReference type="EMBL" id="KIO04479.1"/>
    </source>
</evidence>
<dbReference type="EMBL" id="KN831971">
    <property type="protein sequence ID" value="KIO04479.1"/>
    <property type="molecule type" value="Genomic_DNA"/>
</dbReference>
<gene>
    <name evidence="1" type="ORF">M404DRAFT_1000596</name>
</gene>